<comment type="subcellular location">
    <subcellularLocation>
        <location evidence="1">Cell membrane</location>
        <topology evidence="1">Multi-pass membrane protein</topology>
    </subcellularLocation>
</comment>
<dbReference type="Pfam" id="PF00005">
    <property type="entry name" value="ABC_tran"/>
    <property type="match status" value="1"/>
</dbReference>
<evidence type="ECO:0000256" key="5">
    <source>
        <dbReference type="ARBA" id="ARBA00022741"/>
    </source>
</evidence>
<dbReference type="GO" id="GO:0005886">
    <property type="term" value="C:plasma membrane"/>
    <property type="evidence" value="ECO:0007669"/>
    <property type="project" value="UniProtKB-SubCell"/>
</dbReference>
<keyword evidence="5" id="KW-0547">Nucleotide-binding</keyword>
<keyword evidence="4" id="KW-0812">Transmembrane</keyword>
<name>A0A7K2ISU2_9ACTN</name>
<evidence type="ECO:0000256" key="6">
    <source>
        <dbReference type="ARBA" id="ARBA00022840"/>
    </source>
</evidence>
<evidence type="ECO:0000256" key="4">
    <source>
        <dbReference type="ARBA" id="ARBA00022692"/>
    </source>
</evidence>
<evidence type="ECO:0000256" key="1">
    <source>
        <dbReference type="ARBA" id="ARBA00004651"/>
    </source>
</evidence>
<keyword evidence="7" id="KW-1133">Transmembrane helix</keyword>
<evidence type="ECO:0000313" key="11">
    <source>
        <dbReference type="EMBL" id="MYR32956.1"/>
    </source>
</evidence>
<gene>
    <name evidence="11" type="ORF">GTW20_11940</name>
</gene>
<dbReference type="GO" id="GO:0016887">
    <property type="term" value="F:ATP hydrolysis activity"/>
    <property type="evidence" value="ECO:0007669"/>
    <property type="project" value="InterPro"/>
</dbReference>
<evidence type="ECO:0000256" key="8">
    <source>
        <dbReference type="ARBA" id="ARBA00023136"/>
    </source>
</evidence>
<dbReference type="AlphaFoldDB" id="A0A7K2ISU2"/>
<proteinExistence type="inferred from homology"/>
<dbReference type="PANTHER" id="PTHR24221:SF654">
    <property type="entry name" value="ATP-BINDING CASSETTE SUB-FAMILY B MEMBER 6"/>
    <property type="match status" value="1"/>
</dbReference>
<feature type="domain" description="ABC transporter" evidence="10">
    <location>
        <begin position="49"/>
        <end position="302"/>
    </location>
</feature>
<comment type="caution">
    <text evidence="11">The sequence shown here is derived from an EMBL/GenBank/DDBJ whole genome shotgun (WGS) entry which is preliminary data.</text>
</comment>
<organism evidence="11 12">
    <name type="scientific">Nocardiopsis alba</name>
    <dbReference type="NCBI Taxonomy" id="53437"/>
    <lineage>
        <taxon>Bacteria</taxon>
        <taxon>Bacillati</taxon>
        <taxon>Actinomycetota</taxon>
        <taxon>Actinomycetes</taxon>
        <taxon>Streptosporangiales</taxon>
        <taxon>Nocardiopsidaceae</taxon>
        <taxon>Nocardiopsis</taxon>
    </lineage>
</organism>
<protein>
    <submittedName>
        <fullName evidence="11">ATP-binding cassette domain-containing protein</fullName>
    </submittedName>
</protein>
<keyword evidence="8" id="KW-0472">Membrane</keyword>
<dbReference type="SMART" id="SM00382">
    <property type="entry name" value="AAA"/>
    <property type="match status" value="1"/>
</dbReference>
<keyword evidence="3" id="KW-1003">Cell membrane</keyword>
<evidence type="ECO:0000259" key="10">
    <source>
        <dbReference type="PROSITE" id="PS50893"/>
    </source>
</evidence>
<sequence>MLSSVKMELVAGLVSFERVSEIMRFRPSGGEGIAEAPRLQGTPERPPSVVLRDVSFTYPPPENLVVPSLAAEHDLEEASRGPALRNIDLTIESGMTVGLVGRSGAGKSTLARLITRTWETDTGQVEVGGTDIRALSSDDLQRTVGVVTQETFLFNDTIRENLLLARPDSTEEDLLRVCRAARIRDTVLGLPDGLDTIVGDRGVRLSGGERQRLALARLLLKAPPVVILDEATSHLDNETEAAVQRAMRTEMADRARLIIAHRLATVREVDLIVVMEDGRIEERGTHEQLMDLGGSYRRLIEAQDRGPEKVVST</sequence>
<dbReference type="PANTHER" id="PTHR24221">
    <property type="entry name" value="ATP-BINDING CASSETTE SUB-FAMILY B"/>
    <property type="match status" value="1"/>
</dbReference>
<reference evidence="11 12" key="1">
    <citation type="journal article" date="2019" name="Nat. Commun.">
        <title>The antimicrobial potential of Streptomyces from insect microbiomes.</title>
        <authorList>
            <person name="Chevrette M.G."/>
            <person name="Carlson C.M."/>
            <person name="Ortega H.E."/>
            <person name="Thomas C."/>
            <person name="Ananiev G.E."/>
            <person name="Barns K.J."/>
            <person name="Book A.J."/>
            <person name="Cagnazzo J."/>
            <person name="Carlos C."/>
            <person name="Flanigan W."/>
            <person name="Grubbs K.J."/>
            <person name="Horn H.A."/>
            <person name="Hoffmann F.M."/>
            <person name="Klassen J.L."/>
            <person name="Knack J.J."/>
            <person name="Lewin G.R."/>
            <person name="McDonald B.R."/>
            <person name="Muller L."/>
            <person name="Melo W.G.P."/>
            <person name="Pinto-Tomas A.A."/>
            <person name="Schmitz A."/>
            <person name="Wendt-Pienkowski E."/>
            <person name="Wildman S."/>
            <person name="Zhao M."/>
            <person name="Zhang F."/>
            <person name="Bugni T.S."/>
            <person name="Andes D.R."/>
            <person name="Pupo M.T."/>
            <person name="Currie C.R."/>
        </authorList>
    </citation>
    <scope>NUCLEOTIDE SEQUENCE [LARGE SCALE GENOMIC DNA]</scope>
    <source>
        <strain evidence="11 12">SID5840</strain>
    </source>
</reference>
<dbReference type="InterPro" id="IPR017871">
    <property type="entry name" value="ABC_transporter-like_CS"/>
</dbReference>
<comment type="similarity">
    <text evidence="9">Belongs to the ABC transporter superfamily. Lipid exporter (TC 3.A.1.106) family.</text>
</comment>
<evidence type="ECO:0000256" key="9">
    <source>
        <dbReference type="ARBA" id="ARBA00061644"/>
    </source>
</evidence>
<dbReference type="FunFam" id="3.40.50.300:FF:000299">
    <property type="entry name" value="ABC transporter ATP-binding protein/permease"/>
    <property type="match status" value="1"/>
</dbReference>
<dbReference type="Gene3D" id="3.40.50.300">
    <property type="entry name" value="P-loop containing nucleotide triphosphate hydrolases"/>
    <property type="match status" value="1"/>
</dbReference>
<dbReference type="PROSITE" id="PS00211">
    <property type="entry name" value="ABC_TRANSPORTER_1"/>
    <property type="match status" value="1"/>
</dbReference>
<dbReference type="InterPro" id="IPR039421">
    <property type="entry name" value="Type_1_exporter"/>
</dbReference>
<dbReference type="InterPro" id="IPR027417">
    <property type="entry name" value="P-loop_NTPase"/>
</dbReference>
<evidence type="ECO:0000313" key="12">
    <source>
        <dbReference type="Proteomes" id="UP000467124"/>
    </source>
</evidence>
<accession>A0A7K2ISU2</accession>
<dbReference type="InterPro" id="IPR003593">
    <property type="entry name" value="AAA+_ATPase"/>
</dbReference>
<dbReference type="Proteomes" id="UP000467124">
    <property type="component" value="Unassembled WGS sequence"/>
</dbReference>
<dbReference type="GO" id="GO:0005524">
    <property type="term" value="F:ATP binding"/>
    <property type="evidence" value="ECO:0007669"/>
    <property type="project" value="UniProtKB-KW"/>
</dbReference>
<dbReference type="GO" id="GO:0034040">
    <property type="term" value="F:ATPase-coupled lipid transmembrane transporter activity"/>
    <property type="evidence" value="ECO:0007669"/>
    <property type="project" value="TreeGrafter"/>
</dbReference>
<keyword evidence="6 11" id="KW-0067">ATP-binding</keyword>
<dbReference type="InterPro" id="IPR003439">
    <property type="entry name" value="ABC_transporter-like_ATP-bd"/>
</dbReference>
<evidence type="ECO:0000256" key="2">
    <source>
        <dbReference type="ARBA" id="ARBA00022448"/>
    </source>
</evidence>
<evidence type="ECO:0000256" key="3">
    <source>
        <dbReference type="ARBA" id="ARBA00022475"/>
    </source>
</evidence>
<dbReference type="RefSeq" id="WP_161110968.1">
    <property type="nucleotide sequence ID" value="NZ_WWHY01000001.1"/>
</dbReference>
<keyword evidence="2" id="KW-0813">Transport</keyword>
<dbReference type="EMBL" id="WWHY01000001">
    <property type="protein sequence ID" value="MYR32956.1"/>
    <property type="molecule type" value="Genomic_DNA"/>
</dbReference>
<dbReference type="PROSITE" id="PS50893">
    <property type="entry name" value="ABC_TRANSPORTER_2"/>
    <property type="match status" value="1"/>
</dbReference>
<dbReference type="SUPFAM" id="SSF52540">
    <property type="entry name" value="P-loop containing nucleoside triphosphate hydrolases"/>
    <property type="match status" value="1"/>
</dbReference>
<evidence type="ECO:0000256" key="7">
    <source>
        <dbReference type="ARBA" id="ARBA00022989"/>
    </source>
</evidence>